<evidence type="ECO:0000256" key="3">
    <source>
        <dbReference type="ARBA" id="ARBA00022692"/>
    </source>
</evidence>
<sequence>MPSKVPFNLGLTRFAFHWQRLYLVGALIWAIDFTTKVWALESVSPVKPTPIIGSFLQLRLVFNPGAAFSVGTNVTFIFTILSGAAVAGIAYYAIKIDNRWWSVVLGLALGGILGNLTDRIFRQPSPFNGHVIDWIELPRWPVFNIADMAIVCAAVLSVVLITKEIPPFAPVGDQKK</sequence>
<evidence type="ECO:0000256" key="7">
    <source>
        <dbReference type="SAM" id="Phobius"/>
    </source>
</evidence>
<feature type="transmembrane region" description="Helical" evidence="7">
    <location>
        <begin position="100"/>
        <end position="121"/>
    </location>
</feature>
<evidence type="ECO:0000256" key="5">
    <source>
        <dbReference type="ARBA" id="ARBA00022989"/>
    </source>
</evidence>
<dbReference type="InterPro" id="IPR001872">
    <property type="entry name" value="Peptidase_A8"/>
</dbReference>
<dbReference type="PRINTS" id="PR00781">
    <property type="entry name" value="LIPOSIGPTASE"/>
</dbReference>
<organism evidence="8">
    <name type="scientific">freshwater metagenome</name>
    <dbReference type="NCBI Taxonomy" id="449393"/>
    <lineage>
        <taxon>unclassified sequences</taxon>
        <taxon>metagenomes</taxon>
        <taxon>ecological metagenomes</taxon>
    </lineage>
</organism>
<evidence type="ECO:0000256" key="1">
    <source>
        <dbReference type="ARBA" id="ARBA00022475"/>
    </source>
</evidence>
<keyword evidence="1" id="KW-1003">Cell membrane</keyword>
<evidence type="ECO:0000313" key="8">
    <source>
        <dbReference type="EMBL" id="CAB4644628.1"/>
    </source>
</evidence>
<dbReference type="EMBL" id="CAEZWL010000001">
    <property type="protein sequence ID" value="CAB4644628.1"/>
    <property type="molecule type" value="Genomic_DNA"/>
</dbReference>
<dbReference type="Pfam" id="PF01252">
    <property type="entry name" value="Peptidase_A8"/>
    <property type="match status" value="1"/>
</dbReference>
<keyword evidence="6 7" id="KW-0472">Membrane</keyword>
<reference evidence="8" key="1">
    <citation type="submission" date="2020-05" db="EMBL/GenBank/DDBJ databases">
        <authorList>
            <person name="Chiriac C."/>
            <person name="Salcher M."/>
            <person name="Ghai R."/>
            <person name="Kavagutti S V."/>
        </authorList>
    </citation>
    <scope>NUCLEOTIDE SEQUENCE</scope>
</reference>
<keyword evidence="3 7" id="KW-0812">Transmembrane</keyword>
<keyword evidence="2" id="KW-0645">Protease</keyword>
<name>A0A6J6K6Y4_9ZZZZ</name>
<feature type="transmembrane region" description="Helical" evidence="7">
    <location>
        <begin position="142"/>
        <end position="161"/>
    </location>
</feature>
<accession>A0A6J6K6Y4</accession>
<proteinExistence type="inferred from homology"/>
<dbReference type="AlphaFoldDB" id="A0A6J6K6Y4"/>
<dbReference type="GO" id="GO:0004190">
    <property type="term" value="F:aspartic-type endopeptidase activity"/>
    <property type="evidence" value="ECO:0007669"/>
    <property type="project" value="InterPro"/>
</dbReference>
<keyword evidence="4" id="KW-0378">Hydrolase</keyword>
<protein>
    <submittedName>
        <fullName evidence="8">Unannotated protein</fullName>
    </submittedName>
</protein>
<dbReference type="PANTHER" id="PTHR33695">
    <property type="entry name" value="LIPOPROTEIN SIGNAL PEPTIDASE"/>
    <property type="match status" value="1"/>
</dbReference>
<gene>
    <name evidence="8" type="ORF">UFOPK2243_00074</name>
</gene>
<dbReference type="GO" id="GO:0006508">
    <property type="term" value="P:proteolysis"/>
    <property type="evidence" value="ECO:0007669"/>
    <property type="project" value="UniProtKB-KW"/>
</dbReference>
<evidence type="ECO:0000256" key="2">
    <source>
        <dbReference type="ARBA" id="ARBA00022670"/>
    </source>
</evidence>
<evidence type="ECO:0000256" key="4">
    <source>
        <dbReference type="ARBA" id="ARBA00022801"/>
    </source>
</evidence>
<feature type="transmembrane region" description="Helical" evidence="7">
    <location>
        <begin position="21"/>
        <end position="39"/>
    </location>
</feature>
<keyword evidence="5 7" id="KW-1133">Transmembrane helix</keyword>
<dbReference type="PANTHER" id="PTHR33695:SF1">
    <property type="entry name" value="LIPOPROTEIN SIGNAL PEPTIDASE"/>
    <property type="match status" value="1"/>
</dbReference>
<evidence type="ECO:0000256" key="6">
    <source>
        <dbReference type="ARBA" id="ARBA00023136"/>
    </source>
</evidence>
<dbReference type="GO" id="GO:0016020">
    <property type="term" value="C:membrane"/>
    <property type="evidence" value="ECO:0007669"/>
    <property type="project" value="InterPro"/>
</dbReference>
<feature type="transmembrane region" description="Helical" evidence="7">
    <location>
        <begin position="74"/>
        <end position="94"/>
    </location>
</feature>
<dbReference type="HAMAP" id="MF_00161">
    <property type="entry name" value="LspA"/>
    <property type="match status" value="1"/>
</dbReference>